<dbReference type="OrthoDB" id="4279at2"/>
<comment type="catalytic activity">
    <reaction evidence="1">
        <text>inosine + phosphate = alpha-D-ribose 1-phosphate + hypoxanthine</text>
        <dbReference type="Rhea" id="RHEA:27646"/>
        <dbReference type="ChEBI" id="CHEBI:17368"/>
        <dbReference type="ChEBI" id="CHEBI:17596"/>
        <dbReference type="ChEBI" id="CHEBI:43474"/>
        <dbReference type="ChEBI" id="CHEBI:57720"/>
        <dbReference type="EC" id="2.4.2.1"/>
    </reaction>
    <physiologicalReaction direction="left-to-right" evidence="1">
        <dbReference type="Rhea" id="RHEA:27647"/>
    </physiologicalReaction>
</comment>
<dbReference type="RefSeq" id="WP_126309879.1">
    <property type="nucleotide sequence ID" value="NZ_AP018449.1"/>
</dbReference>
<keyword evidence="13" id="KW-1185">Reference proteome</keyword>
<comment type="similarity">
    <text evidence="3 11">Belongs to the purine nucleoside phosphorylase YfiH/LACC1 family.</text>
</comment>
<evidence type="ECO:0000256" key="8">
    <source>
        <dbReference type="ARBA" id="ARBA00047989"/>
    </source>
</evidence>
<keyword evidence="4" id="KW-0808">Transferase</keyword>
<accession>A0A348APJ7</accession>
<organism evidence="12 13">
    <name type="scientific">Methylomusa anaerophila</name>
    <dbReference type="NCBI Taxonomy" id="1930071"/>
    <lineage>
        <taxon>Bacteria</taxon>
        <taxon>Bacillati</taxon>
        <taxon>Bacillota</taxon>
        <taxon>Negativicutes</taxon>
        <taxon>Selenomonadales</taxon>
        <taxon>Sporomusaceae</taxon>
        <taxon>Methylomusa</taxon>
    </lineage>
</organism>
<evidence type="ECO:0000256" key="5">
    <source>
        <dbReference type="ARBA" id="ARBA00022723"/>
    </source>
</evidence>
<keyword evidence="7" id="KW-0862">Zinc</keyword>
<evidence type="ECO:0000313" key="13">
    <source>
        <dbReference type="Proteomes" id="UP000276437"/>
    </source>
</evidence>
<dbReference type="PANTHER" id="PTHR30616:SF2">
    <property type="entry name" value="PURINE NUCLEOSIDE PHOSPHORYLASE LACC1"/>
    <property type="match status" value="1"/>
</dbReference>
<reference evidence="12 13" key="1">
    <citation type="journal article" date="2018" name="Int. J. Syst. Evol. Microbiol.">
        <title>Methylomusa anaerophila gen. nov., sp. nov., an anaerobic methanol-utilizing bacterium isolated from a microbial fuel cell.</title>
        <authorList>
            <person name="Amano N."/>
            <person name="Yamamuro A."/>
            <person name="Miyahara M."/>
            <person name="Kouzuma A."/>
            <person name="Abe T."/>
            <person name="Watanabe K."/>
        </authorList>
    </citation>
    <scope>NUCLEOTIDE SEQUENCE [LARGE SCALE GENOMIC DNA]</scope>
    <source>
        <strain evidence="12 13">MMFC1</strain>
    </source>
</reference>
<proteinExistence type="inferred from homology"/>
<dbReference type="InterPro" id="IPR003730">
    <property type="entry name" value="Cu_polyphenol_OxRdtase"/>
</dbReference>
<name>A0A348APJ7_9FIRM</name>
<dbReference type="InterPro" id="IPR038371">
    <property type="entry name" value="Cu_polyphenol_OxRdtase_sf"/>
</dbReference>
<dbReference type="AlphaFoldDB" id="A0A348APJ7"/>
<keyword evidence="5" id="KW-0479">Metal-binding</keyword>
<evidence type="ECO:0000256" key="7">
    <source>
        <dbReference type="ARBA" id="ARBA00022833"/>
    </source>
</evidence>
<dbReference type="GO" id="GO:0005507">
    <property type="term" value="F:copper ion binding"/>
    <property type="evidence" value="ECO:0007669"/>
    <property type="project" value="TreeGrafter"/>
</dbReference>
<evidence type="ECO:0000256" key="4">
    <source>
        <dbReference type="ARBA" id="ARBA00022679"/>
    </source>
</evidence>
<dbReference type="Gene3D" id="3.60.140.10">
    <property type="entry name" value="CNF1/YfiH-like putative cysteine hydrolases"/>
    <property type="match status" value="1"/>
</dbReference>
<evidence type="ECO:0000256" key="9">
    <source>
        <dbReference type="ARBA" id="ARBA00048968"/>
    </source>
</evidence>
<dbReference type="GO" id="GO:0017061">
    <property type="term" value="F:S-methyl-5-thioadenosine phosphorylase activity"/>
    <property type="evidence" value="ECO:0007669"/>
    <property type="project" value="UniProtKB-EC"/>
</dbReference>
<keyword evidence="6" id="KW-0378">Hydrolase</keyword>
<dbReference type="SUPFAM" id="SSF64438">
    <property type="entry name" value="CNF1/YfiH-like putative cysteine hydrolases"/>
    <property type="match status" value="1"/>
</dbReference>
<comment type="function">
    <text evidence="2">Purine nucleoside enzyme that catalyzes the phosphorolysis of adenosine and inosine nucleosides, yielding D-ribose 1-phosphate and the respective free bases, adenine and hypoxanthine. Also catalyzes the phosphorolysis of S-methyl-5'-thioadenosine into adenine and S-methyl-5-thio-alpha-D-ribose 1-phosphate. Also has adenosine deaminase activity.</text>
</comment>
<gene>
    <name evidence="12" type="ORF">MAMMFC1_03704</name>
</gene>
<dbReference type="InterPro" id="IPR011324">
    <property type="entry name" value="Cytotoxic_necrot_fac-like_cat"/>
</dbReference>
<dbReference type="CDD" id="cd16833">
    <property type="entry name" value="YfiH"/>
    <property type="match status" value="1"/>
</dbReference>
<dbReference type="EMBL" id="AP018449">
    <property type="protein sequence ID" value="BBB92995.1"/>
    <property type="molecule type" value="Genomic_DNA"/>
</dbReference>
<dbReference type="Proteomes" id="UP000276437">
    <property type="component" value="Chromosome"/>
</dbReference>
<dbReference type="KEGG" id="mana:MAMMFC1_03704"/>
<evidence type="ECO:0000256" key="2">
    <source>
        <dbReference type="ARBA" id="ARBA00003215"/>
    </source>
</evidence>
<dbReference type="PANTHER" id="PTHR30616">
    <property type="entry name" value="UNCHARACTERIZED PROTEIN YFIH"/>
    <property type="match status" value="1"/>
</dbReference>
<comment type="catalytic activity">
    <reaction evidence="8">
        <text>adenosine + H2O + H(+) = inosine + NH4(+)</text>
        <dbReference type="Rhea" id="RHEA:24408"/>
        <dbReference type="ChEBI" id="CHEBI:15377"/>
        <dbReference type="ChEBI" id="CHEBI:15378"/>
        <dbReference type="ChEBI" id="CHEBI:16335"/>
        <dbReference type="ChEBI" id="CHEBI:17596"/>
        <dbReference type="ChEBI" id="CHEBI:28938"/>
        <dbReference type="EC" id="3.5.4.4"/>
    </reaction>
    <physiologicalReaction direction="left-to-right" evidence="8">
        <dbReference type="Rhea" id="RHEA:24409"/>
    </physiologicalReaction>
</comment>
<evidence type="ECO:0000256" key="10">
    <source>
        <dbReference type="ARBA" id="ARBA00049893"/>
    </source>
</evidence>
<evidence type="ECO:0000256" key="11">
    <source>
        <dbReference type="RuleBase" id="RU361274"/>
    </source>
</evidence>
<dbReference type="NCBIfam" id="TIGR00726">
    <property type="entry name" value="peptidoglycan editing factor PgeF"/>
    <property type="match status" value="1"/>
</dbReference>
<evidence type="ECO:0000256" key="1">
    <source>
        <dbReference type="ARBA" id="ARBA00000553"/>
    </source>
</evidence>
<dbReference type="Pfam" id="PF02578">
    <property type="entry name" value="Cu-oxidase_4"/>
    <property type="match status" value="1"/>
</dbReference>
<dbReference type="GO" id="GO:0016787">
    <property type="term" value="F:hydrolase activity"/>
    <property type="evidence" value="ECO:0007669"/>
    <property type="project" value="UniProtKB-KW"/>
</dbReference>
<evidence type="ECO:0000256" key="3">
    <source>
        <dbReference type="ARBA" id="ARBA00007353"/>
    </source>
</evidence>
<comment type="catalytic activity">
    <reaction evidence="9">
        <text>adenosine + phosphate = alpha-D-ribose 1-phosphate + adenine</text>
        <dbReference type="Rhea" id="RHEA:27642"/>
        <dbReference type="ChEBI" id="CHEBI:16335"/>
        <dbReference type="ChEBI" id="CHEBI:16708"/>
        <dbReference type="ChEBI" id="CHEBI:43474"/>
        <dbReference type="ChEBI" id="CHEBI:57720"/>
        <dbReference type="EC" id="2.4.2.1"/>
    </reaction>
    <physiologicalReaction direction="left-to-right" evidence="9">
        <dbReference type="Rhea" id="RHEA:27643"/>
    </physiologicalReaction>
</comment>
<evidence type="ECO:0000256" key="6">
    <source>
        <dbReference type="ARBA" id="ARBA00022801"/>
    </source>
</evidence>
<comment type="catalytic activity">
    <reaction evidence="10">
        <text>S-methyl-5'-thioadenosine + phosphate = 5-(methylsulfanyl)-alpha-D-ribose 1-phosphate + adenine</text>
        <dbReference type="Rhea" id="RHEA:11852"/>
        <dbReference type="ChEBI" id="CHEBI:16708"/>
        <dbReference type="ChEBI" id="CHEBI:17509"/>
        <dbReference type="ChEBI" id="CHEBI:43474"/>
        <dbReference type="ChEBI" id="CHEBI:58533"/>
        <dbReference type="EC" id="2.4.2.28"/>
    </reaction>
    <physiologicalReaction direction="left-to-right" evidence="10">
        <dbReference type="Rhea" id="RHEA:11853"/>
    </physiologicalReaction>
</comment>
<protein>
    <recommendedName>
        <fullName evidence="11">Purine nucleoside phosphorylase</fullName>
    </recommendedName>
</protein>
<evidence type="ECO:0000313" key="12">
    <source>
        <dbReference type="EMBL" id="BBB92995.1"/>
    </source>
</evidence>
<sequence length="272" mass="29865">MEEFLLRQAKNSVWYGFFTHLTRKGVVHGISTRLGGVSQLPYASLNLGLHTGDCREDVWTNRSLFCKSLGLNASDAVTAEQTHGDQVWVVNNEDKGKGARNYSDSIRGTDALITNVSHLPLMLFYADCVPVIIYDPVKKAIGVSHAGWKGSVAKIAQKTILAMANNYDSKPSDCLVGIGPSIGPCCYEVDQIVVEKLRSNFSDWNDFVTAHNDRWKLNLWAVNQRQLEQIGVKSENIVVSGICTSCNTAVYFSHRAELGTTGRLAAVVSLSL</sequence>